<feature type="transmembrane region" description="Helical" evidence="1">
    <location>
        <begin position="12"/>
        <end position="30"/>
    </location>
</feature>
<keyword evidence="1" id="KW-0472">Membrane</keyword>
<feature type="transmembrane region" description="Helical" evidence="1">
    <location>
        <begin position="69"/>
        <end position="89"/>
    </location>
</feature>
<keyword evidence="1" id="KW-1133">Transmembrane helix</keyword>
<evidence type="ECO:0000256" key="1">
    <source>
        <dbReference type="SAM" id="Phobius"/>
    </source>
</evidence>
<sequence>MLHNSDAWTTSKALGALAALAITGVLQGLVVRRVRLWVAILLSLIAMWMWGFSYLLAVGETARITTTSLLNMVSILAIIALVAIVPGSHKDNREE</sequence>
<dbReference type="AlphaFoldDB" id="A0AAX1L9V7"/>
<dbReference type="RefSeq" id="WP_005392893.1">
    <property type="nucleotide sequence ID" value="NZ_CP069534.1"/>
</dbReference>
<feature type="transmembrane region" description="Helical" evidence="1">
    <location>
        <begin position="36"/>
        <end position="57"/>
    </location>
</feature>
<gene>
    <name evidence="2" type="ORF">I6J21_01060</name>
</gene>
<keyword evidence="1" id="KW-0812">Transmembrane</keyword>
<proteinExistence type="predicted"/>
<name>A0AAX1L9V7_9CORY</name>
<organism evidence="2 3">
    <name type="scientific">Corynebacterium glucuronolyticum</name>
    <dbReference type="NCBI Taxonomy" id="39791"/>
    <lineage>
        <taxon>Bacteria</taxon>
        <taxon>Bacillati</taxon>
        <taxon>Actinomycetota</taxon>
        <taxon>Actinomycetes</taxon>
        <taxon>Mycobacteriales</taxon>
        <taxon>Corynebacteriaceae</taxon>
        <taxon>Corynebacterium</taxon>
    </lineage>
</organism>
<accession>A0AAX1L9V7</accession>
<dbReference type="EMBL" id="CP069534">
    <property type="protein sequence ID" value="QRP70797.1"/>
    <property type="molecule type" value="Genomic_DNA"/>
</dbReference>
<protein>
    <submittedName>
        <fullName evidence="2">Uncharacterized protein</fullName>
    </submittedName>
</protein>
<evidence type="ECO:0000313" key="3">
    <source>
        <dbReference type="Proteomes" id="UP000617681"/>
    </source>
</evidence>
<reference evidence="2" key="1">
    <citation type="submission" date="2021-02" db="EMBL/GenBank/DDBJ databases">
        <title>FDA dAtabase for Regulatory Grade micrObial Sequences (FDA-ARGOS): Supporting development and validation of Infectious Disease Dx tests.</title>
        <authorList>
            <person name="Sproer C."/>
            <person name="Gronow S."/>
            <person name="Severitt S."/>
            <person name="Schroder I."/>
            <person name="Tallon L."/>
            <person name="Sadzewicz L."/>
            <person name="Zhao X."/>
            <person name="Boylan J."/>
            <person name="Ott S."/>
            <person name="Bowen H."/>
            <person name="Vavikolanu K."/>
            <person name="Mehta A."/>
            <person name="Aluvathingal J."/>
            <person name="Nadendla S."/>
            <person name="Lowell S."/>
            <person name="Myers T."/>
            <person name="Yan Y."/>
            <person name="Sichtig H."/>
        </authorList>
    </citation>
    <scope>NUCLEOTIDE SEQUENCE</scope>
    <source>
        <strain evidence="2">FDAARGOS_1191</strain>
    </source>
</reference>
<dbReference type="Proteomes" id="UP000617681">
    <property type="component" value="Chromosome"/>
</dbReference>
<evidence type="ECO:0000313" key="2">
    <source>
        <dbReference type="EMBL" id="QRP70797.1"/>
    </source>
</evidence>